<name>A0A0K1EAE3_CHOCO</name>
<dbReference type="Gene3D" id="3.30.565.10">
    <property type="entry name" value="Histidine kinase-like ATPase, C-terminal domain"/>
    <property type="match status" value="1"/>
</dbReference>
<keyword evidence="5" id="KW-0418">Kinase</keyword>
<reference evidence="8 9" key="1">
    <citation type="submission" date="2015-07" db="EMBL/GenBank/DDBJ databases">
        <title>Genome analysis of myxobacterium Chondromyces crocatus Cm c5 reveals a high potential for natural compound synthesis and the genetic basis for the loss of fruiting body formation.</title>
        <authorList>
            <person name="Zaburannyi N."/>
            <person name="Bunk B."/>
            <person name="Maier J."/>
            <person name="Overmann J."/>
            <person name="Mueller R."/>
        </authorList>
    </citation>
    <scope>NUCLEOTIDE SEQUENCE [LARGE SCALE GENOMIC DNA]</scope>
    <source>
        <strain evidence="8 9">Cm c5</strain>
    </source>
</reference>
<keyword evidence="9" id="KW-1185">Reference proteome</keyword>
<dbReference type="PATRIC" id="fig|52.7.peg.2147"/>
<proteinExistence type="predicted"/>
<evidence type="ECO:0000256" key="2">
    <source>
        <dbReference type="ARBA" id="ARBA00012438"/>
    </source>
</evidence>
<dbReference type="Gene3D" id="1.20.1290.10">
    <property type="entry name" value="AhpD-like"/>
    <property type="match status" value="1"/>
</dbReference>
<dbReference type="SUPFAM" id="SSF69118">
    <property type="entry name" value="AhpD-like"/>
    <property type="match status" value="1"/>
</dbReference>
<dbReference type="STRING" id="52.CMC5_019940"/>
<dbReference type="AlphaFoldDB" id="A0A0K1EAE3"/>
<evidence type="ECO:0000256" key="4">
    <source>
        <dbReference type="ARBA" id="ARBA00022679"/>
    </source>
</evidence>
<evidence type="ECO:0000256" key="5">
    <source>
        <dbReference type="ARBA" id="ARBA00022777"/>
    </source>
</evidence>
<dbReference type="InterPro" id="IPR036097">
    <property type="entry name" value="HisK_dim/P_sf"/>
</dbReference>
<dbReference type="InterPro" id="IPR029032">
    <property type="entry name" value="AhpD-like"/>
</dbReference>
<dbReference type="PANTHER" id="PTHR43711">
    <property type="entry name" value="TWO-COMPONENT HISTIDINE KINASE"/>
    <property type="match status" value="1"/>
</dbReference>
<dbReference type="Pfam" id="PF00512">
    <property type="entry name" value="HisKA"/>
    <property type="match status" value="1"/>
</dbReference>
<dbReference type="InterPro" id="IPR036890">
    <property type="entry name" value="HATPase_C_sf"/>
</dbReference>
<dbReference type="InterPro" id="IPR003661">
    <property type="entry name" value="HisK_dim/P_dom"/>
</dbReference>
<evidence type="ECO:0000256" key="6">
    <source>
        <dbReference type="ARBA" id="ARBA00023012"/>
    </source>
</evidence>
<comment type="catalytic activity">
    <reaction evidence="1">
        <text>ATP + protein L-histidine = ADP + protein N-phospho-L-histidine.</text>
        <dbReference type="EC" id="2.7.13.3"/>
    </reaction>
</comment>
<evidence type="ECO:0000313" key="8">
    <source>
        <dbReference type="EMBL" id="AKT37851.1"/>
    </source>
</evidence>
<dbReference type="CDD" id="cd00082">
    <property type="entry name" value="HisKA"/>
    <property type="match status" value="1"/>
</dbReference>
<dbReference type="RefSeq" id="WP_050430163.1">
    <property type="nucleotide sequence ID" value="NZ_CP012159.1"/>
</dbReference>
<dbReference type="EC" id="2.7.13.3" evidence="2"/>
<dbReference type="PRINTS" id="PR00344">
    <property type="entry name" value="BCTRLSENSOR"/>
</dbReference>
<keyword evidence="4" id="KW-0808">Transferase</keyword>
<sequence>MTAQDPTLDAIERRLGFIPPFFVAAKHDPQLLAGLWRTTVDAYLDNPLPPVFKEKVGALLGRYCSIKYCLICHACTLVPLGVTSRDIFGFLQSPIPDDTALRDAMTQLQGMPPSTIAALSEPQEQAIHTLCCAVYLGGPAAEVARPLLRQVITRPDYDWLLLFVAYNRSCHEWVTAHPEVSYELDQRYLGNIDPLMAHAPPGADLLRLPQPDWLSAQYDHFAQTAHERDEEHPRLAELAARRLQEVLTSLRANLDTALRDASERQQLVDEATRAATLSQELLAIVSHDLRNPLHAINMDATLLTRLAPGNPDVLRAATRIRSSIQRSHRLIYDLLDFSQARAGGGLLIHPRPTLLHDLLRQGVEEIQTAHPDRRIVLNCEGNDTVACDPERIAQVISNLLSNAIIHSPGDSTITAETHADDDLIALRIHNLNRNGPIPDELRPSLFEPFKRGVNRELSATRSVGLGLYIVDQIVKGHGGTIGVHSDAAGTTFTVQLQRELHLAPRSPVPTASVTFAVL</sequence>
<dbReference type="PROSITE" id="PS50109">
    <property type="entry name" value="HIS_KIN"/>
    <property type="match status" value="1"/>
</dbReference>
<dbReference type="Pfam" id="PF02518">
    <property type="entry name" value="HATPase_c"/>
    <property type="match status" value="1"/>
</dbReference>
<dbReference type="GO" id="GO:0000155">
    <property type="term" value="F:phosphorelay sensor kinase activity"/>
    <property type="evidence" value="ECO:0007669"/>
    <property type="project" value="InterPro"/>
</dbReference>
<dbReference type="CDD" id="cd00075">
    <property type="entry name" value="HATPase"/>
    <property type="match status" value="1"/>
</dbReference>
<keyword evidence="3" id="KW-0597">Phosphoprotein</keyword>
<keyword evidence="6" id="KW-0902">Two-component regulatory system</keyword>
<dbReference type="SMART" id="SM00388">
    <property type="entry name" value="HisKA"/>
    <property type="match status" value="1"/>
</dbReference>
<dbReference type="EMBL" id="CP012159">
    <property type="protein sequence ID" value="AKT37851.1"/>
    <property type="molecule type" value="Genomic_DNA"/>
</dbReference>
<dbReference type="PANTHER" id="PTHR43711:SF1">
    <property type="entry name" value="HISTIDINE KINASE 1"/>
    <property type="match status" value="1"/>
</dbReference>
<dbReference type="Gene3D" id="1.10.287.130">
    <property type="match status" value="1"/>
</dbReference>
<evidence type="ECO:0000259" key="7">
    <source>
        <dbReference type="PROSITE" id="PS50109"/>
    </source>
</evidence>
<dbReference type="SMART" id="SM00387">
    <property type="entry name" value="HATPase_c"/>
    <property type="match status" value="1"/>
</dbReference>
<dbReference type="InterPro" id="IPR005467">
    <property type="entry name" value="His_kinase_dom"/>
</dbReference>
<dbReference type="SUPFAM" id="SSF47384">
    <property type="entry name" value="Homodimeric domain of signal transducing histidine kinase"/>
    <property type="match status" value="1"/>
</dbReference>
<dbReference type="InterPro" id="IPR050736">
    <property type="entry name" value="Sensor_HK_Regulatory"/>
</dbReference>
<evidence type="ECO:0000256" key="3">
    <source>
        <dbReference type="ARBA" id="ARBA00022553"/>
    </source>
</evidence>
<protein>
    <recommendedName>
        <fullName evidence="2">histidine kinase</fullName>
        <ecNumber evidence="2">2.7.13.3</ecNumber>
    </recommendedName>
</protein>
<evidence type="ECO:0000256" key="1">
    <source>
        <dbReference type="ARBA" id="ARBA00000085"/>
    </source>
</evidence>
<evidence type="ECO:0000313" key="9">
    <source>
        <dbReference type="Proteomes" id="UP000067626"/>
    </source>
</evidence>
<gene>
    <name evidence="8" type="ORF">CMC5_019940</name>
</gene>
<dbReference type="InterPro" id="IPR003594">
    <property type="entry name" value="HATPase_dom"/>
</dbReference>
<dbReference type="KEGG" id="ccro:CMC5_019940"/>
<accession>A0A0K1EAE3</accession>
<dbReference type="Proteomes" id="UP000067626">
    <property type="component" value="Chromosome"/>
</dbReference>
<dbReference type="SUPFAM" id="SSF55874">
    <property type="entry name" value="ATPase domain of HSP90 chaperone/DNA topoisomerase II/histidine kinase"/>
    <property type="match status" value="1"/>
</dbReference>
<feature type="domain" description="Histidine kinase" evidence="7">
    <location>
        <begin position="284"/>
        <end position="500"/>
    </location>
</feature>
<dbReference type="InterPro" id="IPR004358">
    <property type="entry name" value="Sig_transdc_His_kin-like_C"/>
</dbReference>
<organism evidence="8 9">
    <name type="scientific">Chondromyces crocatus</name>
    <dbReference type="NCBI Taxonomy" id="52"/>
    <lineage>
        <taxon>Bacteria</taxon>
        <taxon>Pseudomonadati</taxon>
        <taxon>Myxococcota</taxon>
        <taxon>Polyangia</taxon>
        <taxon>Polyangiales</taxon>
        <taxon>Polyangiaceae</taxon>
        <taxon>Chondromyces</taxon>
    </lineage>
</organism>